<proteinExistence type="predicted"/>
<dbReference type="EMBL" id="CP061799">
    <property type="protein sequence ID" value="QTA81226.1"/>
    <property type="molecule type" value="Genomic_DNA"/>
</dbReference>
<evidence type="ECO:0000313" key="2">
    <source>
        <dbReference type="Proteomes" id="UP000663720"/>
    </source>
</evidence>
<organism evidence="1 2">
    <name type="scientific">Desulfonema limicola</name>
    <dbReference type="NCBI Taxonomy" id="45656"/>
    <lineage>
        <taxon>Bacteria</taxon>
        <taxon>Pseudomonadati</taxon>
        <taxon>Thermodesulfobacteriota</taxon>
        <taxon>Desulfobacteria</taxon>
        <taxon>Desulfobacterales</taxon>
        <taxon>Desulfococcaceae</taxon>
        <taxon>Desulfonema</taxon>
    </lineage>
</organism>
<sequence>MPCLYNHNQNRNQNHNRTELLGHLSYFKNFQLTGIRSRDMIIMKKSDIYQKQFN</sequence>
<dbReference type="AlphaFoldDB" id="A0A975B964"/>
<evidence type="ECO:0000313" key="1">
    <source>
        <dbReference type="EMBL" id="QTA81226.1"/>
    </source>
</evidence>
<reference evidence="1" key="1">
    <citation type="journal article" date="2021" name="Microb. Physiol.">
        <title>Proteogenomic Insights into the Physiology of Marine, Sulfate-Reducing, Filamentous Desulfonema limicola and Desulfonema magnum.</title>
        <authorList>
            <person name="Schnaars V."/>
            <person name="Wohlbrand L."/>
            <person name="Scheve S."/>
            <person name="Hinrichs C."/>
            <person name="Reinhardt R."/>
            <person name="Rabus R."/>
        </authorList>
    </citation>
    <scope>NUCLEOTIDE SEQUENCE</scope>
    <source>
        <strain evidence="1">5ac10</strain>
    </source>
</reference>
<keyword evidence="2" id="KW-1185">Reference proteome</keyword>
<protein>
    <submittedName>
        <fullName evidence="1">Uncharacterized protein</fullName>
    </submittedName>
</protein>
<dbReference type="Proteomes" id="UP000663720">
    <property type="component" value="Chromosome"/>
</dbReference>
<name>A0A975B964_9BACT</name>
<dbReference type="KEGG" id="dli:dnl_35570"/>
<gene>
    <name evidence="1" type="ORF">dnl_35570</name>
</gene>
<accession>A0A975B964</accession>